<sequence>MKKRSSGVLMHISSLEGKFGIGSIGEEAYKFVDFLVKAGQKYWQILPLGHTSYGDSPYQCFSAFAGNPHFIDLDILVDDELLSIKDYINEDFGASEEKVDYGLIFEKRNKILKTAYKNFKNKKLNRHEAFEYEKFKNENSFWLDDYSDYMAIKETFDLVSWKEWDEDIRNREEKALRKYRKELKDEIEYYKFIQFLFFKQWKELKDYANYNGIEIIGDLPIYVAEDSADMWSNPKMFKVDENNKPKVVAGCPPDAFAITGQLWGNPIYDWEAMDKDNYKWWISRIRESFKLYDMIRIDHFRGFESYWEIPYGDETAVNGKWVKGPGIKLFNAIKKELGDLNIIAEDLGFMTDEVIEFRDETGFPGMKVLQFGFGGEDSTDLPHNYIKNSIAYTGTHDNETIMGWVNTMATKEEKEKALAYLNVKNLDDSYDFIRAIWGSVSFLAIATMQDLLNLGSEARMNIPSVLGGNWQWRIKKDQLTDELAKKLKDLTKLYGRI</sequence>
<dbReference type="SUPFAM" id="SSF51445">
    <property type="entry name" value="(Trans)glycosidases"/>
    <property type="match status" value="1"/>
</dbReference>
<dbReference type="Pfam" id="PF02446">
    <property type="entry name" value="Glyco_hydro_77"/>
    <property type="match status" value="1"/>
</dbReference>
<dbReference type="PANTHER" id="PTHR32438">
    <property type="entry name" value="4-ALPHA-GLUCANOTRANSFERASE DPE1, CHLOROPLASTIC/AMYLOPLASTIC"/>
    <property type="match status" value="1"/>
</dbReference>
<evidence type="ECO:0000256" key="2">
    <source>
        <dbReference type="ARBA" id="ARBA00005684"/>
    </source>
</evidence>
<dbReference type="RefSeq" id="WP_080023080.1">
    <property type="nucleotide sequence ID" value="NZ_LTAY01000048.1"/>
</dbReference>
<evidence type="ECO:0000256" key="4">
    <source>
        <dbReference type="ARBA" id="ARBA00020295"/>
    </source>
</evidence>
<evidence type="ECO:0000256" key="5">
    <source>
        <dbReference type="ARBA" id="ARBA00022676"/>
    </source>
</evidence>
<gene>
    <name evidence="11" type="primary">malQ_2</name>
    <name evidence="11" type="ORF">CLTHE_18730</name>
</gene>
<evidence type="ECO:0000256" key="6">
    <source>
        <dbReference type="ARBA" id="ARBA00022679"/>
    </source>
</evidence>
<reference evidence="11 12" key="1">
    <citation type="submission" date="2016-02" db="EMBL/GenBank/DDBJ databases">
        <title>Genome sequence of Clostridium thermobutyricum DSM 4928.</title>
        <authorList>
            <person name="Poehlein A."/>
            <person name="Daniel R."/>
        </authorList>
    </citation>
    <scope>NUCLEOTIDE SEQUENCE [LARGE SCALE GENOMIC DNA]</scope>
    <source>
        <strain evidence="11 12">DSM 4928</strain>
    </source>
</reference>
<dbReference type="EC" id="2.4.1.25" evidence="3 10"/>
<keyword evidence="5 10" id="KW-0328">Glycosyltransferase</keyword>
<evidence type="ECO:0000313" key="12">
    <source>
        <dbReference type="Proteomes" id="UP000191448"/>
    </source>
</evidence>
<dbReference type="PANTHER" id="PTHR32438:SF5">
    <property type="entry name" value="4-ALPHA-GLUCANOTRANSFERASE DPE1, CHLOROPLASTIC_AMYLOPLASTIC"/>
    <property type="match status" value="1"/>
</dbReference>
<dbReference type="NCBIfam" id="NF011080">
    <property type="entry name" value="PRK14508.1-3"/>
    <property type="match status" value="1"/>
</dbReference>
<organism evidence="11 12">
    <name type="scientific">Clostridium thermobutyricum DSM 4928</name>
    <dbReference type="NCBI Taxonomy" id="1121339"/>
    <lineage>
        <taxon>Bacteria</taxon>
        <taxon>Bacillati</taxon>
        <taxon>Bacillota</taxon>
        <taxon>Clostridia</taxon>
        <taxon>Eubacteriales</taxon>
        <taxon>Clostridiaceae</taxon>
        <taxon>Clostridium</taxon>
    </lineage>
</organism>
<dbReference type="InterPro" id="IPR003385">
    <property type="entry name" value="Glyco_hydro_77"/>
</dbReference>
<protein>
    <recommendedName>
        <fullName evidence="4 10">4-alpha-glucanotransferase</fullName>
        <ecNumber evidence="3 10">2.4.1.25</ecNumber>
    </recommendedName>
    <alternativeName>
        <fullName evidence="8 10">Amylomaltase</fullName>
    </alternativeName>
    <alternativeName>
        <fullName evidence="9 10">Disproportionating enzyme</fullName>
    </alternativeName>
</protein>
<dbReference type="Gene3D" id="3.20.20.80">
    <property type="entry name" value="Glycosidases"/>
    <property type="match status" value="1"/>
</dbReference>
<name>A0A1V4SU21_9CLOT</name>
<evidence type="ECO:0000256" key="3">
    <source>
        <dbReference type="ARBA" id="ARBA00012560"/>
    </source>
</evidence>
<dbReference type="NCBIfam" id="TIGR00217">
    <property type="entry name" value="malQ"/>
    <property type="match status" value="1"/>
</dbReference>
<comment type="caution">
    <text evidence="11">The sequence shown here is derived from an EMBL/GenBank/DDBJ whole genome shotgun (WGS) entry which is preliminary data.</text>
</comment>
<dbReference type="Proteomes" id="UP000191448">
    <property type="component" value="Unassembled WGS sequence"/>
</dbReference>
<evidence type="ECO:0000256" key="9">
    <source>
        <dbReference type="ARBA" id="ARBA00031501"/>
    </source>
</evidence>
<comment type="similarity">
    <text evidence="2 10">Belongs to the disproportionating enzyme family.</text>
</comment>
<evidence type="ECO:0000256" key="7">
    <source>
        <dbReference type="ARBA" id="ARBA00023277"/>
    </source>
</evidence>
<dbReference type="GO" id="GO:0005975">
    <property type="term" value="P:carbohydrate metabolic process"/>
    <property type="evidence" value="ECO:0007669"/>
    <property type="project" value="InterPro"/>
</dbReference>
<evidence type="ECO:0000256" key="10">
    <source>
        <dbReference type="RuleBase" id="RU361207"/>
    </source>
</evidence>
<evidence type="ECO:0000256" key="1">
    <source>
        <dbReference type="ARBA" id="ARBA00000439"/>
    </source>
</evidence>
<evidence type="ECO:0000313" key="11">
    <source>
        <dbReference type="EMBL" id="OPX47310.1"/>
    </source>
</evidence>
<keyword evidence="7 10" id="KW-0119">Carbohydrate metabolism</keyword>
<comment type="catalytic activity">
    <reaction evidence="1 10">
        <text>Transfers a segment of a (1-&gt;4)-alpha-D-glucan to a new position in an acceptor, which may be glucose or a (1-&gt;4)-alpha-D-glucan.</text>
        <dbReference type="EC" id="2.4.1.25"/>
    </reaction>
</comment>
<proteinExistence type="inferred from homology"/>
<dbReference type="AlphaFoldDB" id="A0A1V4SU21"/>
<accession>A0A1V4SU21</accession>
<dbReference type="EMBL" id="LTAY01000048">
    <property type="protein sequence ID" value="OPX47310.1"/>
    <property type="molecule type" value="Genomic_DNA"/>
</dbReference>
<keyword evidence="6 10" id="KW-0808">Transferase</keyword>
<dbReference type="InterPro" id="IPR017853">
    <property type="entry name" value="GH"/>
</dbReference>
<evidence type="ECO:0000256" key="8">
    <source>
        <dbReference type="ARBA" id="ARBA00031423"/>
    </source>
</evidence>
<dbReference type="OrthoDB" id="9811841at2"/>
<dbReference type="GO" id="GO:0004134">
    <property type="term" value="F:4-alpha-glucanotransferase activity"/>
    <property type="evidence" value="ECO:0007669"/>
    <property type="project" value="UniProtKB-EC"/>
</dbReference>